<keyword evidence="11 15" id="KW-0648">Protein biosynthesis</keyword>
<dbReference type="Pfam" id="PF01411">
    <property type="entry name" value="tRNA-synt_2c"/>
    <property type="match status" value="2"/>
</dbReference>
<evidence type="ECO:0000256" key="9">
    <source>
        <dbReference type="ARBA" id="ARBA00022840"/>
    </source>
</evidence>
<evidence type="ECO:0000259" key="16">
    <source>
        <dbReference type="PROSITE" id="PS50860"/>
    </source>
</evidence>
<dbReference type="InterPro" id="IPR018164">
    <property type="entry name" value="Ala-tRNA-synth_IIc_N"/>
</dbReference>
<comment type="catalytic activity">
    <reaction evidence="14 15">
        <text>tRNA(Ala) + L-alanine + ATP = L-alanyl-tRNA(Ala) + AMP + diphosphate</text>
        <dbReference type="Rhea" id="RHEA:12540"/>
        <dbReference type="Rhea" id="RHEA-COMP:9657"/>
        <dbReference type="Rhea" id="RHEA-COMP:9923"/>
        <dbReference type="ChEBI" id="CHEBI:30616"/>
        <dbReference type="ChEBI" id="CHEBI:33019"/>
        <dbReference type="ChEBI" id="CHEBI:57972"/>
        <dbReference type="ChEBI" id="CHEBI:78442"/>
        <dbReference type="ChEBI" id="CHEBI:78497"/>
        <dbReference type="ChEBI" id="CHEBI:456215"/>
        <dbReference type="EC" id="6.1.1.7"/>
    </reaction>
</comment>
<dbReference type="InterPro" id="IPR009000">
    <property type="entry name" value="Transl_B-barrel_sf"/>
</dbReference>
<evidence type="ECO:0000256" key="8">
    <source>
        <dbReference type="ARBA" id="ARBA00022833"/>
    </source>
</evidence>
<dbReference type="PRINTS" id="PR00980">
    <property type="entry name" value="TRNASYNTHALA"/>
</dbReference>
<reference evidence="17" key="1">
    <citation type="submission" date="2022-03" db="EMBL/GenBank/DDBJ databases">
        <authorList>
            <person name="Sayadi A."/>
        </authorList>
    </citation>
    <scope>NUCLEOTIDE SEQUENCE</scope>
</reference>
<evidence type="ECO:0000256" key="12">
    <source>
        <dbReference type="ARBA" id="ARBA00023146"/>
    </source>
</evidence>
<dbReference type="Pfam" id="PF07973">
    <property type="entry name" value="tRNA_SAD"/>
    <property type="match status" value="1"/>
</dbReference>
<dbReference type="HAMAP" id="MF_00036_B">
    <property type="entry name" value="Ala_tRNA_synth_B"/>
    <property type="match status" value="1"/>
</dbReference>
<keyword evidence="5 15" id="KW-0436">Ligase</keyword>
<dbReference type="PROSITE" id="PS50860">
    <property type="entry name" value="AA_TRNA_LIGASE_II_ALA"/>
    <property type="match status" value="1"/>
</dbReference>
<dbReference type="SUPFAM" id="SSF55186">
    <property type="entry name" value="ThrRS/AlaRS common domain"/>
    <property type="match status" value="1"/>
</dbReference>
<dbReference type="GO" id="GO:0006419">
    <property type="term" value="P:alanyl-tRNA aminoacylation"/>
    <property type="evidence" value="ECO:0007669"/>
    <property type="project" value="InterPro"/>
</dbReference>
<comment type="caution">
    <text evidence="17">The sequence shown here is derived from an EMBL/GenBank/DDBJ whole genome shotgun (WGS) entry which is preliminary data.</text>
</comment>
<dbReference type="InterPro" id="IPR018165">
    <property type="entry name" value="Ala-tRNA-synth_IIc_core"/>
</dbReference>
<dbReference type="SUPFAM" id="SSF55681">
    <property type="entry name" value="Class II aaRS and biotin synthetases"/>
    <property type="match status" value="1"/>
</dbReference>
<gene>
    <name evidence="17" type="ORF">ACAOBT_LOCUS8947</name>
</gene>
<evidence type="ECO:0000256" key="3">
    <source>
        <dbReference type="ARBA" id="ARBA00017959"/>
    </source>
</evidence>
<keyword evidence="12 15" id="KW-0030">Aminoacyl-tRNA synthetase</keyword>
<dbReference type="InterPro" id="IPR045864">
    <property type="entry name" value="aa-tRNA-synth_II/BPL/LPL"/>
</dbReference>
<dbReference type="EMBL" id="CAKOFQ010006775">
    <property type="protein sequence ID" value="CAH1970486.1"/>
    <property type="molecule type" value="Genomic_DNA"/>
</dbReference>
<evidence type="ECO:0000313" key="17">
    <source>
        <dbReference type="EMBL" id="CAH1970486.1"/>
    </source>
</evidence>
<keyword evidence="8 15" id="KW-0862">Zinc</keyword>
<keyword evidence="9 15" id="KW-0067">ATP-binding</keyword>
<evidence type="ECO:0000256" key="10">
    <source>
        <dbReference type="ARBA" id="ARBA00022884"/>
    </source>
</evidence>
<dbReference type="Gene3D" id="3.30.980.10">
    <property type="entry name" value="Threonyl-trna Synthetase, Chain A, domain 2"/>
    <property type="match status" value="1"/>
</dbReference>
<keyword evidence="6 15" id="KW-0479">Metal-binding</keyword>
<dbReference type="CDD" id="cd00673">
    <property type="entry name" value="AlaRS_core"/>
    <property type="match status" value="1"/>
</dbReference>
<dbReference type="SMART" id="SM00863">
    <property type="entry name" value="tRNA_SAD"/>
    <property type="match status" value="1"/>
</dbReference>
<evidence type="ECO:0000256" key="14">
    <source>
        <dbReference type="ARBA" id="ARBA00048300"/>
    </source>
</evidence>
<protein>
    <recommendedName>
        <fullName evidence="3">Alanine--tRNA ligase</fullName>
        <ecNumber evidence="2">6.1.1.7</ecNumber>
    </recommendedName>
    <alternativeName>
        <fullName evidence="13">Alanyl-tRNA synthetase</fullName>
    </alternativeName>
</protein>
<comment type="function">
    <text evidence="15">Catalyzes the attachment of alanine to tRNA(Ala) in a two-step reaction: alanine is first activated by ATP to form Ala-AMP and then transferred to the acceptor end of tRNA(Ala). Also edits incorrectly charged tRNA(Ala) via its editing domain.</text>
</comment>
<feature type="domain" description="Alanyl-transfer RNA synthetases family profile" evidence="16">
    <location>
        <begin position="35"/>
        <end position="786"/>
    </location>
</feature>
<dbReference type="SUPFAM" id="SSF101353">
    <property type="entry name" value="Putative anticodon-binding domain of alanyl-tRNA synthetase (AlaRS)"/>
    <property type="match status" value="1"/>
</dbReference>
<dbReference type="InterPro" id="IPR018163">
    <property type="entry name" value="Thr/Ala-tRNA-synth_IIc_edit"/>
</dbReference>
<keyword evidence="10 15" id="KW-0694">RNA-binding</keyword>
<dbReference type="InterPro" id="IPR012947">
    <property type="entry name" value="tRNA_SAD"/>
</dbReference>
<keyword evidence="18" id="KW-1185">Reference proteome</keyword>
<comment type="similarity">
    <text evidence="1">Belongs to the class-II aminoacyl-tRNA synthetase family. Alax-L subfamily.</text>
</comment>
<dbReference type="PANTHER" id="PTHR11777">
    <property type="entry name" value="ALANYL-TRNA SYNTHETASE"/>
    <property type="match status" value="1"/>
</dbReference>
<dbReference type="SUPFAM" id="SSF50447">
    <property type="entry name" value="Translation proteins"/>
    <property type="match status" value="1"/>
</dbReference>
<dbReference type="GO" id="GO:0004813">
    <property type="term" value="F:alanine-tRNA ligase activity"/>
    <property type="evidence" value="ECO:0007669"/>
    <property type="project" value="UniProtKB-UniRule"/>
</dbReference>
<evidence type="ECO:0000256" key="4">
    <source>
        <dbReference type="ARBA" id="ARBA00022555"/>
    </source>
</evidence>
<evidence type="ECO:0000256" key="7">
    <source>
        <dbReference type="ARBA" id="ARBA00022741"/>
    </source>
</evidence>
<evidence type="ECO:0000256" key="5">
    <source>
        <dbReference type="ARBA" id="ARBA00022598"/>
    </source>
</evidence>
<organism evidence="17 18">
    <name type="scientific">Acanthoscelides obtectus</name>
    <name type="common">Bean weevil</name>
    <name type="synonym">Bruchus obtectus</name>
    <dbReference type="NCBI Taxonomy" id="200917"/>
    <lineage>
        <taxon>Eukaryota</taxon>
        <taxon>Metazoa</taxon>
        <taxon>Ecdysozoa</taxon>
        <taxon>Arthropoda</taxon>
        <taxon>Hexapoda</taxon>
        <taxon>Insecta</taxon>
        <taxon>Pterygota</taxon>
        <taxon>Neoptera</taxon>
        <taxon>Endopterygota</taxon>
        <taxon>Coleoptera</taxon>
        <taxon>Polyphaga</taxon>
        <taxon>Cucujiformia</taxon>
        <taxon>Chrysomeloidea</taxon>
        <taxon>Chrysomelidae</taxon>
        <taxon>Bruchinae</taxon>
        <taxon>Bruchini</taxon>
        <taxon>Acanthoscelides</taxon>
    </lineage>
</organism>
<dbReference type="GO" id="GO:0005524">
    <property type="term" value="F:ATP binding"/>
    <property type="evidence" value="ECO:0007669"/>
    <property type="project" value="UniProtKB-UniRule"/>
</dbReference>
<evidence type="ECO:0000256" key="15">
    <source>
        <dbReference type="HAMAP-Rule" id="MF_03133"/>
    </source>
</evidence>
<dbReference type="OrthoDB" id="2423964at2759"/>
<dbReference type="InterPro" id="IPR018162">
    <property type="entry name" value="Ala-tRNA-ligase_IIc_anticod-bd"/>
</dbReference>
<dbReference type="InterPro" id="IPR002318">
    <property type="entry name" value="Ala-tRNA-lgiase_IIc"/>
</dbReference>
<accession>A0A9P0KBE5</accession>
<evidence type="ECO:0000256" key="13">
    <source>
        <dbReference type="ARBA" id="ARBA00032577"/>
    </source>
</evidence>
<dbReference type="InterPro" id="IPR050058">
    <property type="entry name" value="Ala-tRNA_ligase"/>
</dbReference>
<dbReference type="FunFam" id="3.30.930.10:FF:000011">
    <property type="entry name" value="Alanine--tRNA ligase, cytoplasmic"/>
    <property type="match status" value="1"/>
</dbReference>
<dbReference type="PANTHER" id="PTHR11777:SF9">
    <property type="entry name" value="ALANINE--TRNA LIGASE, CYTOPLASMIC"/>
    <property type="match status" value="1"/>
</dbReference>
<evidence type="ECO:0000256" key="1">
    <source>
        <dbReference type="ARBA" id="ARBA00008429"/>
    </source>
</evidence>
<dbReference type="GO" id="GO:0008270">
    <property type="term" value="F:zinc ion binding"/>
    <property type="evidence" value="ECO:0007669"/>
    <property type="project" value="UniProtKB-UniRule"/>
</dbReference>
<evidence type="ECO:0000256" key="11">
    <source>
        <dbReference type="ARBA" id="ARBA00022917"/>
    </source>
</evidence>
<comment type="cofactor">
    <cofactor evidence="15">
        <name>Zn(2+)</name>
        <dbReference type="ChEBI" id="CHEBI:29105"/>
    </cofactor>
    <text evidence="15">Binds 1 zinc ion per subunit.</text>
</comment>
<dbReference type="GO" id="GO:0000049">
    <property type="term" value="F:tRNA binding"/>
    <property type="evidence" value="ECO:0007669"/>
    <property type="project" value="UniProtKB-KW"/>
</dbReference>
<name>A0A9P0KBE5_ACAOB</name>
<evidence type="ECO:0000256" key="6">
    <source>
        <dbReference type="ARBA" id="ARBA00022723"/>
    </source>
</evidence>
<evidence type="ECO:0000256" key="2">
    <source>
        <dbReference type="ARBA" id="ARBA00013168"/>
    </source>
</evidence>
<keyword evidence="7 15" id="KW-0547">Nucleotide-binding</keyword>
<dbReference type="AlphaFoldDB" id="A0A9P0KBE5"/>
<feature type="binding site" evidence="15">
    <location>
        <position position="646"/>
    </location>
    <ligand>
        <name>Zn(2+)</name>
        <dbReference type="ChEBI" id="CHEBI:29105"/>
    </ligand>
</feature>
<proteinExistence type="inferred from homology"/>
<dbReference type="FunFam" id="3.30.980.10:FF:000004">
    <property type="entry name" value="Alanine--tRNA ligase, cytoplasmic"/>
    <property type="match status" value="1"/>
</dbReference>
<dbReference type="Gene3D" id="2.40.30.130">
    <property type="match status" value="1"/>
</dbReference>
<dbReference type="Gene3D" id="3.30.930.10">
    <property type="entry name" value="Bira Bifunctional Protein, Domain 2"/>
    <property type="match status" value="1"/>
</dbReference>
<dbReference type="GO" id="GO:0002161">
    <property type="term" value="F:aminoacyl-tRNA deacylase activity"/>
    <property type="evidence" value="ECO:0007669"/>
    <property type="project" value="TreeGrafter"/>
</dbReference>
<comment type="domain">
    <text evidence="15">Consists of three domains; the N-terminal catalytic domain, the editing domain and the C-terminal C-Ala domain. The editing domain removes incorrectly charged amino acids, while the C-Ala domain, along with tRNA(Ala), serves as a bridge to cooperatively bring together the editing and aminoacylation centers thus stimulating deacylation of misacylated tRNAs.</text>
</comment>
<dbReference type="NCBIfam" id="TIGR00344">
    <property type="entry name" value="alaS"/>
    <property type="match status" value="1"/>
</dbReference>
<evidence type="ECO:0000313" key="18">
    <source>
        <dbReference type="Proteomes" id="UP001152888"/>
    </source>
</evidence>
<dbReference type="InterPro" id="IPR023033">
    <property type="entry name" value="Ala_tRNA_ligase_euk/bac"/>
</dbReference>
<feature type="binding site" evidence="15">
    <location>
        <position position="749"/>
    </location>
    <ligand>
        <name>Zn(2+)</name>
        <dbReference type="ChEBI" id="CHEBI:29105"/>
    </ligand>
</feature>
<sequence>MTPLIQINAATTKPQNCKIIWCSVRRISKYLHKDICSKTIRQKFLDYFIDENNHKFVKSSPVVPYCDPTVAFVNAGMNQFKGVFLGTQEPQYLRVANSQKCIRVGGKHNDLNVVGTDGYHHTFFEMLGNWSFGDYFRIDACRMAWELLTNVYKIPTSRLYVTYFKGDESLGISEDVETKNIWKELGVHESRILPFGTNDNFWEMGLIGPCGPCTEIHFDHITSKNRSEFVNKGLHDLVEVWNIVFIEYYRNIDRTITPLPKQHVDTGMGFERLTSVLQGKISNYDTDIFNYLMKAIHKNCIHLPEYKGLFGESDWNHLDQNYRTLADHTRMCTVCLADGVIPEENQKFRRILRKTFVLSETVFKKEKGLLKELSNYVVENLGLVYPELEKNISQVHQMIDYEEEVYRNLRESVSKDWQKLLEENPKLHALDIIESPSYINAYKEIKSTNAKAVDAELAFKLYDTYGLDEDGIQKIANALDLEYDPEALEKKLDQAKLKSKQGSLKIETKIHKLLAKNEIGKTNDNFKYSYVKNNEEYLFKDVECKVLRIFQNDSPVKEVDSDFYCCLLLDKTNLYSEAGGQISDKGTIKFGKDRFDVTSLENVNGYILHKGFFQSKNNKLKLNMVGSLSVNREFRMDCMKNHTGTHLLNAALKKFKGATCQKSSKVTNKYLKFDAAIFSEKLTIEEVKKIDATISDVIKSKTPVKVKFVNSQQLLDFDKITLIPGEIYPENDIKVIEIQNDKLLSREPCCGTHVLNTGDIGDFCITSVKSLSRSTSAITAVTGDRAKLARASGAELLDEIHAVKTYVSDNIDKPELLEVAISTLKKQLNFGIEDENVLPLSVKQECSEKLDRMSKDIKDVMKENLRDFIEIEMKSALNSNIKRTKSNNKYIVHYLRSSTMLDNVPLQKATKLCPDLPILVISFADNTVKARCCVPKNYKNDHFNAEKWLKLTVADVFKSKAAPPKGQDGAVVCNMKAKKIHVQEWDTLLKDSIEKANRYADDNL</sequence>
<feature type="binding site" evidence="15">
    <location>
        <position position="642"/>
    </location>
    <ligand>
        <name>Zn(2+)</name>
        <dbReference type="ChEBI" id="CHEBI:29105"/>
    </ligand>
</feature>
<dbReference type="GO" id="GO:0005739">
    <property type="term" value="C:mitochondrion"/>
    <property type="evidence" value="ECO:0007669"/>
    <property type="project" value="TreeGrafter"/>
</dbReference>
<feature type="binding site" evidence="15">
    <location>
        <position position="753"/>
    </location>
    <ligand>
        <name>Zn(2+)</name>
        <dbReference type="ChEBI" id="CHEBI:29105"/>
    </ligand>
</feature>
<comment type="subunit">
    <text evidence="15">Monomer.</text>
</comment>
<dbReference type="Proteomes" id="UP001152888">
    <property type="component" value="Unassembled WGS sequence"/>
</dbReference>
<dbReference type="EC" id="6.1.1.7" evidence="2"/>
<keyword evidence="4 15" id="KW-0820">tRNA-binding</keyword>